<dbReference type="EMBL" id="VSWC01000118">
    <property type="protein sequence ID" value="KAA1084289.1"/>
    <property type="molecule type" value="Genomic_DNA"/>
</dbReference>
<feature type="transmembrane region" description="Helical" evidence="18">
    <location>
        <begin position="357"/>
        <end position="378"/>
    </location>
</feature>
<accession>A0A5B0NW77</accession>
<proteinExistence type="inferred from homology"/>
<dbReference type="Proteomes" id="UP000324748">
    <property type="component" value="Unassembled WGS sequence"/>
</dbReference>
<keyword evidence="16" id="KW-0275">Fatty acid biosynthesis</keyword>
<dbReference type="PROSITE" id="PS50255">
    <property type="entry name" value="CYTOCHROME_B5_2"/>
    <property type="match status" value="1"/>
</dbReference>
<name>A0A5B0NW77_PUCGR</name>
<evidence type="ECO:0000256" key="15">
    <source>
        <dbReference type="ARBA" id="ARBA00023136"/>
    </source>
</evidence>
<keyword evidence="4" id="KW-0813">Transport</keyword>
<evidence type="ECO:0000256" key="6">
    <source>
        <dbReference type="ARBA" id="ARBA00022617"/>
    </source>
</evidence>
<dbReference type="GO" id="GO:0005789">
    <property type="term" value="C:endoplasmic reticulum membrane"/>
    <property type="evidence" value="ECO:0007669"/>
    <property type="project" value="TreeGrafter"/>
</dbReference>
<evidence type="ECO:0000256" key="2">
    <source>
        <dbReference type="ARBA" id="ARBA00009295"/>
    </source>
</evidence>
<comment type="subcellular location">
    <subcellularLocation>
        <location evidence="1">Membrane</location>
        <topology evidence="1">Multi-pass membrane protein</topology>
    </subcellularLocation>
</comment>
<dbReference type="EC" id="1.14.19.1" evidence="3"/>
<keyword evidence="14" id="KW-0443">Lipid metabolism</keyword>
<keyword evidence="13" id="KW-0408">Iron</keyword>
<dbReference type="CDD" id="cd03505">
    <property type="entry name" value="Delta9-FADS-like"/>
    <property type="match status" value="1"/>
</dbReference>
<feature type="transmembrane region" description="Helical" evidence="18">
    <location>
        <begin position="95"/>
        <end position="119"/>
    </location>
</feature>
<dbReference type="FunFam" id="3.10.120.10:FF:000004">
    <property type="entry name" value="Acyl-CoA desaturase"/>
    <property type="match status" value="1"/>
</dbReference>
<evidence type="ECO:0000313" key="21">
    <source>
        <dbReference type="EMBL" id="KAA1092320.1"/>
    </source>
</evidence>
<evidence type="ECO:0000313" key="20">
    <source>
        <dbReference type="EMBL" id="KAA1084289.1"/>
    </source>
</evidence>
<evidence type="ECO:0000256" key="8">
    <source>
        <dbReference type="ARBA" id="ARBA00022723"/>
    </source>
</evidence>
<comment type="similarity">
    <text evidence="2">Belongs to the fatty acid desaturase type 1 family.</text>
</comment>
<evidence type="ECO:0000313" key="22">
    <source>
        <dbReference type="Proteomes" id="UP000324748"/>
    </source>
</evidence>
<dbReference type="Pfam" id="PF00173">
    <property type="entry name" value="Cyt-b5"/>
    <property type="match status" value="1"/>
</dbReference>
<keyword evidence="9" id="KW-0276">Fatty acid metabolism</keyword>
<dbReference type="PRINTS" id="PR00075">
    <property type="entry name" value="FACDDSATRASE"/>
</dbReference>
<dbReference type="InterPro" id="IPR001199">
    <property type="entry name" value="Cyt_B5-like_heme/steroid-bd"/>
</dbReference>
<evidence type="ECO:0000256" key="11">
    <source>
        <dbReference type="ARBA" id="ARBA00022989"/>
    </source>
</evidence>
<evidence type="ECO:0000256" key="18">
    <source>
        <dbReference type="SAM" id="Phobius"/>
    </source>
</evidence>
<evidence type="ECO:0000256" key="10">
    <source>
        <dbReference type="ARBA" id="ARBA00022982"/>
    </source>
</evidence>
<evidence type="ECO:0000256" key="7">
    <source>
        <dbReference type="ARBA" id="ARBA00022692"/>
    </source>
</evidence>
<organism evidence="21 23">
    <name type="scientific">Puccinia graminis f. sp. tritici</name>
    <dbReference type="NCBI Taxonomy" id="56615"/>
    <lineage>
        <taxon>Eukaryota</taxon>
        <taxon>Fungi</taxon>
        <taxon>Dikarya</taxon>
        <taxon>Basidiomycota</taxon>
        <taxon>Pucciniomycotina</taxon>
        <taxon>Pucciniomycetes</taxon>
        <taxon>Pucciniales</taxon>
        <taxon>Pucciniaceae</taxon>
        <taxon>Puccinia</taxon>
    </lineage>
</organism>
<dbReference type="Proteomes" id="UP000325313">
    <property type="component" value="Unassembled WGS sequence"/>
</dbReference>
<dbReference type="SMART" id="SM01117">
    <property type="entry name" value="Cyt-b5"/>
    <property type="match status" value="1"/>
</dbReference>
<evidence type="ECO:0000256" key="1">
    <source>
        <dbReference type="ARBA" id="ARBA00004141"/>
    </source>
</evidence>
<dbReference type="AlphaFoldDB" id="A0A5B0NW77"/>
<dbReference type="Pfam" id="PF00487">
    <property type="entry name" value="FA_desaturase"/>
    <property type="match status" value="1"/>
</dbReference>
<feature type="transmembrane region" description="Helical" evidence="18">
    <location>
        <begin position="216"/>
        <end position="236"/>
    </location>
</feature>
<keyword evidence="8" id="KW-0479">Metal-binding</keyword>
<dbReference type="SUPFAM" id="SSF55856">
    <property type="entry name" value="Cytochrome b5-like heme/steroid binding domain"/>
    <property type="match status" value="1"/>
</dbReference>
<evidence type="ECO:0000256" key="5">
    <source>
        <dbReference type="ARBA" id="ARBA00022516"/>
    </source>
</evidence>
<dbReference type="InterPro" id="IPR015876">
    <property type="entry name" value="Acyl-CoA_DS"/>
</dbReference>
<dbReference type="PROSITE" id="PS00191">
    <property type="entry name" value="CYTOCHROME_B5_1"/>
    <property type="match status" value="1"/>
</dbReference>
<evidence type="ECO:0000256" key="17">
    <source>
        <dbReference type="SAM" id="MobiDB-lite"/>
    </source>
</evidence>
<keyword evidence="5" id="KW-0444">Lipid biosynthesis</keyword>
<evidence type="ECO:0000256" key="4">
    <source>
        <dbReference type="ARBA" id="ARBA00022448"/>
    </source>
</evidence>
<dbReference type="GO" id="GO:0020037">
    <property type="term" value="F:heme binding"/>
    <property type="evidence" value="ECO:0007669"/>
    <property type="project" value="InterPro"/>
</dbReference>
<evidence type="ECO:0000256" key="3">
    <source>
        <dbReference type="ARBA" id="ARBA00012620"/>
    </source>
</evidence>
<keyword evidence="10" id="KW-0249">Electron transport</keyword>
<feature type="transmembrane region" description="Helical" evidence="18">
    <location>
        <begin position="242"/>
        <end position="263"/>
    </location>
</feature>
<dbReference type="OrthoDB" id="10260134at2759"/>
<sequence>MIIHKTGQDTPDRRISNSGAQSLMSLLFLPFLHKHGEYILIYIHPTPNLAQAVLFLFSSFPPAKVLFGQGIPPHCEPVRELSFCHNHILLFFPAYWSPGCLVVLGPIGSPWTALFVKLFQSNRSGRRKFFIMSKPTLTIPTSPQHLRNRQRKNLPDYDPDSDLSESEGLGGTRPQPDDTWEDDEETAVDDDSYVQRTLRREKPLPPITWRNFYREINLISTLALTIVPVLSLYGALTTPLCRFTLAWSIVYYYFTGLGITAGYHRLWAHRSYNASPLLQYFLALGGSGAVEGSIRWWARGHRAHHRYTDTDLDPYSAHKGLLWSHVGWMIVKPRRKPGIADVSDLSRNQVVRWQHRWYLPLIFGMGFFFPTLVAGLGWGDWRGGFFYAGAARLLFVHHSTFCVNSLAHWLGEAPFDDKHTPRDHIITAFVTIGEGYHNFHHEFPQDFRNAIRWYQYDPTKWFIAVAAFLGLATELKTFPDNEIRKGQYGMKLKELQQDFREVKWPTSSNDLPILTWEQFVDEADKKNGRDLIVIGGFIHDVTEFIDEHPGGRALIKTRLGKDATTAFHGGVYEHSNAAHNLLAMLRVGVIEGGYEVEHLKKKVGVFRKEQQIPICGPKTLGTVSTPDSPVLGIKPIYP</sequence>
<evidence type="ECO:0000256" key="9">
    <source>
        <dbReference type="ARBA" id="ARBA00022832"/>
    </source>
</evidence>
<keyword evidence="12" id="KW-0560">Oxidoreductase</keyword>
<dbReference type="InterPro" id="IPR036400">
    <property type="entry name" value="Cyt_B5-like_heme/steroid_sf"/>
</dbReference>
<evidence type="ECO:0000256" key="12">
    <source>
        <dbReference type="ARBA" id="ARBA00023002"/>
    </source>
</evidence>
<dbReference type="EMBL" id="VDEP01000376">
    <property type="protein sequence ID" value="KAA1092320.1"/>
    <property type="molecule type" value="Genomic_DNA"/>
</dbReference>
<feature type="compositionally biased region" description="Acidic residues" evidence="17">
    <location>
        <begin position="178"/>
        <end position="192"/>
    </location>
</feature>
<keyword evidence="6" id="KW-0349">Heme</keyword>
<evidence type="ECO:0000256" key="14">
    <source>
        <dbReference type="ARBA" id="ARBA00023098"/>
    </source>
</evidence>
<dbReference type="Gene3D" id="3.10.120.10">
    <property type="entry name" value="Cytochrome b5-like heme/steroid binding domain"/>
    <property type="match status" value="1"/>
</dbReference>
<keyword evidence="11 18" id="KW-1133">Transmembrane helix</keyword>
<keyword evidence="7 18" id="KW-0812">Transmembrane</keyword>
<dbReference type="InterPro" id="IPR018506">
    <property type="entry name" value="Cyt_B5_heme-BS"/>
</dbReference>
<evidence type="ECO:0000256" key="13">
    <source>
        <dbReference type="ARBA" id="ARBA00023004"/>
    </source>
</evidence>
<evidence type="ECO:0000256" key="16">
    <source>
        <dbReference type="ARBA" id="ARBA00023160"/>
    </source>
</evidence>
<dbReference type="GO" id="GO:0005506">
    <property type="term" value="F:iron ion binding"/>
    <property type="evidence" value="ECO:0007669"/>
    <property type="project" value="TreeGrafter"/>
</dbReference>
<dbReference type="PANTHER" id="PTHR11351">
    <property type="entry name" value="ACYL-COA DESATURASE"/>
    <property type="match status" value="1"/>
</dbReference>
<dbReference type="InterPro" id="IPR005804">
    <property type="entry name" value="FA_desaturase_dom"/>
</dbReference>
<dbReference type="PANTHER" id="PTHR11351:SF31">
    <property type="entry name" value="DESATURASE 1, ISOFORM A-RELATED"/>
    <property type="match status" value="1"/>
</dbReference>
<evidence type="ECO:0000313" key="23">
    <source>
        <dbReference type="Proteomes" id="UP000325313"/>
    </source>
</evidence>
<dbReference type="GO" id="GO:0006636">
    <property type="term" value="P:unsaturated fatty acid biosynthetic process"/>
    <property type="evidence" value="ECO:0007669"/>
    <property type="project" value="TreeGrafter"/>
</dbReference>
<dbReference type="GO" id="GO:0004768">
    <property type="term" value="F:stearoyl-CoA 9-desaturase activity"/>
    <property type="evidence" value="ECO:0007669"/>
    <property type="project" value="UniProtKB-EC"/>
</dbReference>
<evidence type="ECO:0000259" key="19">
    <source>
        <dbReference type="PROSITE" id="PS50255"/>
    </source>
</evidence>
<keyword evidence="15 18" id="KW-0472">Membrane</keyword>
<comment type="caution">
    <text evidence="21">The sequence shown here is derived from an EMBL/GenBank/DDBJ whole genome shotgun (WGS) entry which is preliminary data.</text>
</comment>
<feature type="domain" description="Cytochrome b5 heme-binding" evidence="19">
    <location>
        <begin position="511"/>
        <end position="591"/>
    </location>
</feature>
<protein>
    <recommendedName>
        <fullName evidence="3">stearoyl-CoA 9-desaturase</fullName>
        <ecNumber evidence="3">1.14.19.1</ecNumber>
    </recommendedName>
</protein>
<reference evidence="22 23" key="1">
    <citation type="submission" date="2019-05" db="EMBL/GenBank/DDBJ databases">
        <title>Emergence of the Ug99 lineage of the wheat stem rust pathogen through somatic hybridization.</title>
        <authorList>
            <person name="Li F."/>
            <person name="Upadhyaya N.M."/>
            <person name="Sperschneider J."/>
            <person name="Matny O."/>
            <person name="Nguyen-Phuc H."/>
            <person name="Mago R."/>
            <person name="Raley C."/>
            <person name="Miller M.E."/>
            <person name="Silverstein K.A.T."/>
            <person name="Henningsen E."/>
            <person name="Hirsch C.D."/>
            <person name="Visser B."/>
            <person name="Pretorius Z.A."/>
            <person name="Steffenson B.J."/>
            <person name="Schwessinger B."/>
            <person name="Dodds P.N."/>
            <person name="Figueroa M."/>
        </authorList>
    </citation>
    <scope>NUCLEOTIDE SEQUENCE [LARGE SCALE GENOMIC DNA]</scope>
    <source>
        <strain evidence="20">21-0</strain>
        <strain evidence="21 23">Ug99</strain>
    </source>
</reference>
<keyword evidence="22" id="KW-1185">Reference proteome</keyword>
<feature type="region of interest" description="Disordered" evidence="17">
    <location>
        <begin position="140"/>
        <end position="192"/>
    </location>
</feature>
<gene>
    <name evidence="20" type="ORF">PGT21_023415</name>
    <name evidence="21" type="ORF">PGTUg99_019425</name>
</gene>